<dbReference type="Pfam" id="PF04290">
    <property type="entry name" value="DctQ"/>
    <property type="match status" value="1"/>
</dbReference>
<accession>A0A3N1KRE5</accession>
<evidence type="ECO:0000256" key="3">
    <source>
        <dbReference type="ARBA" id="ARBA00022475"/>
    </source>
</evidence>
<feature type="transmembrane region" description="Helical" evidence="9">
    <location>
        <begin position="21"/>
        <end position="44"/>
    </location>
</feature>
<dbReference type="InterPro" id="IPR055348">
    <property type="entry name" value="DctQ"/>
</dbReference>
<keyword evidence="7 9" id="KW-0472">Membrane</keyword>
<evidence type="ECO:0000313" key="11">
    <source>
        <dbReference type="EMBL" id="ROP84453.1"/>
    </source>
</evidence>
<keyword evidence="12" id="KW-1185">Reference proteome</keyword>
<keyword evidence="6 9" id="KW-1133">Transmembrane helix</keyword>
<gene>
    <name evidence="11" type="ORF">EDC65_3806</name>
</gene>
<feature type="transmembrane region" description="Helical" evidence="9">
    <location>
        <begin position="56"/>
        <end position="74"/>
    </location>
</feature>
<dbReference type="GO" id="GO:0005886">
    <property type="term" value="C:plasma membrane"/>
    <property type="evidence" value="ECO:0007669"/>
    <property type="project" value="UniProtKB-SubCell"/>
</dbReference>
<evidence type="ECO:0000256" key="5">
    <source>
        <dbReference type="ARBA" id="ARBA00022692"/>
    </source>
</evidence>
<evidence type="ECO:0000256" key="4">
    <source>
        <dbReference type="ARBA" id="ARBA00022519"/>
    </source>
</evidence>
<proteinExistence type="inferred from homology"/>
<keyword evidence="3" id="KW-1003">Cell membrane</keyword>
<evidence type="ECO:0000256" key="2">
    <source>
        <dbReference type="ARBA" id="ARBA00022448"/>
    </source>
</evidence>
<comment type="subcellular location">
    <subcellularLocation>
        <location evidence="1 9">Cell inner membrane</location>
        <topology evidence="1 9">Multi-pass membrane protein</topology>
    </subcellularLocation>
</comment>
<dbReference type="OrthoDB" id="6183232at2"/>
<reference evidence="11 12" key="1">
    <citation type="submission" date="2018-11" db="EMBL/GenBank/DDBJ databases">
        <title>Genomic Encyclopedia of Type Strains, Phase IV (KMG-IV): sequencing the most valuable type-strain genomes for metagenomic binning, comparative biology and taxonomic classification.</title>
        <authorList>
            <person name="Goeker M."/>
        </authorList>
    </citation>
    <scope>NUCLEOTIDE SEQUENCE [LARGE SCALE GENOMIC DNA]</scope>
    <source>
        <strain evidence="11 12">DSM 5900</strain>
    </source>
</reference>
<dbReference type="PANTHER" id="PTHR35011:SF2">
    <property type="entry name" value="2,3-DIKETO-L-GULONATE TRAP TRANSPORTER SMALL PERMEASE PROTEIN YIAM"/>
    <property type="match status" value="1"/>
</dbReference>
<feature type="domain" description="Tripartite ATP-independent periplasmic transporters DctQ component" evidence="10">
    <location>
        <begin position="34"/>
        <end position="160"/>
    </location>
</feature>
<comment type="subunit">
    <text evidence="9">The complex comprises the extracytoplasmic solute receptor protein and the two transmembrane proteins.</text>
</comment>
<evidence type="ECO:0000256" key="9">
    <source>
        <dbReference type="RuleBase" id="RU369079"/>
    </source>
</evidence>
<keyword evidence="4 9" id="KW-0997">Cell inner membrane</keyword>
<feature type="transmembrane region" description="Helical" evidence="9">
    <location>
        <begin position="136"/>
        <end position="159"/>
    </location>
</feature>
<keyword evidence="5 9" id="KW-0812">Transmembrane</keyword>
<evidence type="ECO:0000313" key="12">
    <source>
        <dbReference type="Proteomes" id="UP000278222"/>
    </source>
</evidence>
<comment type="function">
    <text evidence="9">Part of the tripartite ATP-independent periplasmic (TRAP) transport system.</text>
</comment>
<dbReference type="RefSeq" id="WP_123692394.1">
    <property type="nucleotide sequence ID" value="NZ_AP019700.1"/>
</dbReference>
<comment type="caution">
    <text evidence="11">The sequence shown here is derived from an EMBL/GenBank/DDBJ whole genome shotgun (WGS) entry which is preliminary data.</text>
</comment>
<dbReference type="GO" id="GO:0015740">
    <property type="term" value="P:C4-dicarboxylate transport"/>
    <property type="evidence" value="ECO:0007669"/>
    <property type="project" value="TreeGrafter"/>
</dbReference>
<evidence type="ECO:0000259" key="10">
    <source>
        <dbReference type="Pfam" id="PF04290"/>
    </source>
</evidence>
<evidence type="ECO:0000256" key="8">
    <source>
        <dbReference type="ARBA" id="ARBA00038436"/>
    </source>
</evidence>
<evidence type="ECO:0000256" key="6">
    <source>
        <dbReference type="ARBA" id="ARBA00022989"/>
    </source>
</evidence>
<dbReference type="InterPro" id="IPR007387">
    <property type="entry name" value="TRAP_DctQ"/>
</dbReference>
<dbReference type="GO" id="GO:0022857">
    <property type="term" value="F:transmembrane transporter activity"/>
    <property type="evidence" value="ECO:0007669"/>
    <property type="project" value="UniProtKB-UniRule"/>
</dbReference>
<organism evidence="11 12">
    <name type="scientific">Stella humosa</name>
    <dbReference type="NCBI Taxonomy" id="94"/>
    <lineage>
        <taxon>Bacteria</taxon>
        <taxon>Pseudomonadati</taxon>
        <taxon>Pseudomonadota</taxon>
        <taxon>Alphaproteobacteria</taxon>
        <taxon>Rhodospirillales</taxon>
        <taxon>Stellaceae</taxon>
        <taxon>Stella</taxon>
    </lineage>
</organism>
<name>A0A3N1KRE5_9PROT</name>
<dbReference type="EMBL" id="RJKX01000015">
    <property type="protein sequence ID" value="ROP84453.1"/>
    <property type="molecule type" value="Genomic_DNA"/>
</dbReference>
<sequence length="167" mass="17258">MTGAPVEGAGIRLLDGLCRMLGVLSGVVLVAASAMTGVSVLGRYFLSWPIPGDSEIAGLALAVAISLAMPWCAWRRGHVVVDVATTRLPRRGRVALDMAGGLLLAGVAMLLAWRMGVGGVEMRAFGDESMVLRLPTWIGFALAVPCFVVTAVAALVAALRMAGGTPE</sequence>
<keyword evidence="2 9" id="KW-0813">Transport</keyword>
<evidence type="ECO:0000256" key="7">
    <source>
        <dbReference type="ARBA" id="ARBA00023136"/>
    </source>
</evidence>
<dbReference type="PANTHER" id="PTHR35011">
    <property type="entry name" value="2,3-DIKETO-L-GULONATE TRAP TRANSPORTER SMALL PERMEASE PROTEIN YIAM"/>
    <property type="match status" value="1"/>
</dbReference>
<protein>
    <recommendedName>
        <fullName evidence="9">TRAP transporter small permease protein</fullName>
    </recommendedName>
</protein>
<dbReference type="AlphaFoldDB" id="A0A3N1KRE5"/>
<evidence type="ECO:0000256" key="1">
    <source>
        <dbReference type="ARBA" id="ARBA00004429"/>
    </source>
</evidence>
<dbReference type="Proteomes" id="UP000278222">
    <property type="component" value="Unassembled WGS sequence"/>
</dbReference>
<feature type="transmembrane region" description="Helical" evidence="9">
    <location>
        <begin position="94"/>
        <end position="116"/>
    </location>
</feature>
<comment type="similarity">
    <text evidence="8 9">Belongs to the TRAP transporter small permease family.</text>
</comment>